<dbReference type="OrthoDB" id="18718at2759"/>
<feature type="domain" description="Rab-GAP TBC" evidence="2">
    <location>
        <begin position="47"/>
        <end position="229"/>
    </location>
</feature>
<dbReference type="PANTHER" id="PTHR13530:SF3">
    <property type="entry name" value="TBC1 DOMAIN FAMILY MEMBER 7"/>
    <property type="match status" value="1"/>
</dbReference>
<proteinExistence type="predicted"/>
<dbReference type="InterPro" id="IPR039842">
    <property type="entry name" value="TBC1D7"/>
</dbReference>
<reference evidence="3" key="1">
    <citation type="submission" date="2021-06" db="EMBL/GenBank/DDBJ databases">
        <authorList>
            <person name="Hodson N. C."/>
            <person name="Mongue J. A."/>
            <person name="Jaron S. K."/>
        </authorList>
    </citation>
    <scope>NUCLEOTIDE SEQUENCE</scope>
</reference>
<gene>
    <name evidence="3" type="ORF">AFUS01_LOCUS10847</name>
</gene>
<dbReference type="Pfam" id="PF00566">
    <property type="entry name" value="RabGAP-TBC"/>
    <property type="match status" value="1"/>
</dbReference>
<dbReference type="EMBL" id="CAJVCH010081366">
    <property type="protein sequence ID" value="CAG7721649.1"/>
    <property type="molecule type" value="Genomic_DNA"/>
</dbReference>
<dbReference type="PANTHER" id="PTHR13530">
    <property type="entry name" value="TBC1 DOMAIN FAMILY MEMBER 7"/>
    <property type="match status" value="1"/>
</dbReference>
<dbReference type="Proteomes" id="UP000708208">
    <property type="component" value="Unassembled WGS sequence"/>
</dbReference>
<evidence type="ECO:0000256" key="1">
    <source>
        <dbReference type="SAM" id="Phobius"/>
    </source>
</evidence>
<dbReference type="InterPro" id="IPR000195">
    <property type="entry name" value="Rab-GAP-TBC_dom"/>
</dbReference>
<feature type="transmembrane region" description="Helical" evidence="1">
    <location>
        <begin position="221"/>
        <end position="241"/>
    </location>
</feature>
<keyword evidence="1" id="KW-0472">Membrane</keyword>
<dbReference type="PROSITE" id="PS50086">
    <property type="entry name" value="TBC_RABGAP"/>
    <property type="match status" value="1"/>
</dbReference>
<comment type="caution">
    <text evidence="3">The sequence shown here is derived from an EMBL/GenBank/DDBJ whole genome shotgun (WGS) entry which is preliminary data.</text>
</comment>
<name>A0A8J2JTW7_9HEXA</name>
<evidence type="ECO:0000259" key="2">
    <source>
        <dbReference type="PROSITE" id="PS50086"/>
    </source>
</evidence>
<dbReference type="AlphaFoldDB" id="A0A8J2JTW7"/>
<organism evidence="3 4">
    <name type="scientific">Allacma fusca</name>
    <dbReference type="NCBI Taxonomy" id="39272"/>
    <lineage>
        <taxon>Eukaryota</taxon>
        <taxon>Metazoa</taxon>
        <taxon>Ecdysozoa</taxon>
        <taxon>Arthropoda</taxon>
        <taxon>Hexapoda</taxon>
        <taxon>Collembola</taxon>
        <taxon>Symphypleona</taxon>
        <taxon>Sminthuridae</taxon>
        <taxon>Allacma</taxon>
    </lineage>
</organism>
<protein>
    <recommendedName>
        <fullName evidence="2">Rab-GAP TBC domain-containing protein</fullName>
    </recommendedName>
</protein>
<keyword evidence="1" id="KW-0812">Transmembrane</keyword>
<evidence type="ECO:0000313" key="3">
    <source>
        <dbReference type="EMBL" id="CAG7721649.1"/>
    </source>
</evidence>
<sequence>MEERNFRSYYYEKVGFRVVEEKKSLEILLKEKPVDRNKLVQFTLRFPVPAVHRNLLWKLLLDTLPLYMDQHQFVAKQRQEQFQDMLHALPVLVHLPPNPSPKFHLFVLMRHLESGSLKLDYNSQLYSRDSHIFITINEALSDIIDCECDIYWVSKGIFKLLKSFRPYFPVLVSYTDKLLLMQDEQLYKYLASQKILESLPLEGWFDNCFAEILPIVSLQRIWDKILGGSSIIMVFVVISLLSRIRQTIFKLNNVHKLVESIKKLTESIADMVVTEAIQLWQQYGSPIFPGSNNDCLKDHHKAVCLASHMKCHLGLKSDPVSTLPKLSRKIA</sequence>
<accession>A0A8J2JTW7</accession>
<keyword evidence="4" id="KW-1185">Reference proteome</keyword>
<dbReference type="GO" id="GO:0032007">
    <property type="term" value="P:negative regulation of TOR signaling"/>
    <property type="evidence" value="ECO:0007669"/>
    <property type="project" value="TreeGrafter"/>
</dbReference>
<evidence type="ECO:0000313" key="4">
    <source>
        <dbReference type="Proteomes" id="UP000708208"/>
    </source>
</evidence>
<dbReference type="GO" id="GO:0005096">
    <property type="term" value="F:GTPase activator activity"/>
    <property type="evidence" value="ECO:0007669"/>
    <property type="project" value="TreeGrafter"/>
</dbReference>
<keyword evidence="1" id="KW-1133">Transmembrane helix</keyword>